<dbReference type="InParanoid" id="A7RQU2"/>
<accession>A7RQU2</accession>
<dbReference type="HOGENOM" id="CLU_1333335_0_0_1"/>
<proteinExistence type="predicted"/>
<evidence type="ECO:0000313" key="2">
    <source>
        <dbReference type="Proteomes" id="UP000001593"/>
    </source>
</evidence>
<gene>
    <name evidence="1" type="ORF">NEMVEDRAFT_v1g200729</name>
</gene>
<dbReference type="InterPro" id="IPR013320">
    <property type="entry name" value="ConA-like_dom_sf"/>
</dbReference>
<evidence type="ECO:0008006" key="3">
    <source>
        <dbReference type="Google" id="ProtNLM"/>
    </source>
</evidence>
<protein>
    <recommendedName>
        <fullName evidence="3">Pentraxin</fullName>
    </recommendedName>
</protein>
<name>A7RQU2_NEMVE</name>
<evidence type="ECO:0000313" key="1">
    <source>
        <dbReference type="EMBL" id="EDO46226.1"/>
    </source>
</evidence>
<dbReference type="SUPFAM" id="SSF49899">
    <property type="entry name" value="Concanavalin A-like lectins/glucanases"/>
    <property type="match status" value="1"/>
</dbReference>
<sequence>MAHYWRFDSLYDYSDSISRTNATLHGNTSYISIKSSLKDNGHLSINGTASSVLLKGISTSCFHEPWTCFKGTTLAFWFKTFSYVTHSYIRSNNRRHFEVARIPSGKIIVRVINDTTAFEALLRQTPNSWSHITVDWSSQHGLKVYRNGLMEPSRVLPSHESRPARPRPTHSIRLQGTASYDDVMIWSRSLEEQEVKKVFQSQLSKI</sequence>
<dbReference type="Proteomes" id="UP000001593">
    <property type="component" value="Unassembled WGS sequence"/>
</dbReference>
<dbReference type="PhylomeDB" id="A7RQU2"/>
<dbReference type="Pfam" id="PF13385">
    <property type="entry name" value="Laminin_G_3"/>
    <property type="match status" value="1"/>
</dbReference>
<keyword evidence="2" id="KW-1185">Reference proteome</keyword>
<reference evidence="1 2" key="1">
    <citation type="journal article" date="2007" name="Science">
        <title>Sea anemone genome reveals ancestral eumetazoan gene repertoire and genomic organization.</title>
        <authorList>
            <person name="Putnam N.H."/>
            <person name="Srivastava M."/>
            <person name="Hellsten U."/>
            <person name="Dirks B."/>
            <person name="Chapman J."/>
            <person name="Salamov A."/>
            <person name="Terry A."/>
            <person name="Shapiro H."/>
            <person name="Lindquist E."/>
            <person name="Kapitonov V.V."/>
            <person name="Jurka J."/>
            <person name="Genikhovich G."/>
            <person name="Grigoriev I.V."/>
            <person name="Lucas S.M."/>
            <person name="Steele R.E."/>
            <person name="Finnerty J.R."/>
            <person name="Technau U."/>
            <person name="Martindale M.Q."/>
            <person name="Rokhsar D.S."/>
        </authorList>
    </citation>
    <scope>NUCLEOTIDE SEQUENCE [LARGE SCALE GENOMIC DNA]</scope>
    <source>
        <strain evidence="2">CH2 X CH6</strain>
    </source>
</reference>
<dbReference type="Gene3D" id="2.60.120.200">
    <property type="match status" value="1"/>
</dbReference>
<dbReference type="AlphaFoldDB" id="A7RQU2"/>
<dbReference type="EMBL" id="DS469529">
    <property type="protein sequence ID" value="EDO46226.1"/>
    <property type="molecule type" value="Genomic_DNA"/>
</dbReference>
<organism evidence="1 2">
    <name type="scientific">Nematostella vectensis</name>
    <name type="common">Starlet sea anemone</name>
    <dbReference type="NCBI Taxonomy" id="45351"/>
    <lineage>
        <taxon>Eukaryota</taxon>
        <taxon>Metazoa</taxon>
        <taxon>Cnidaria</taxon>
        <taxon>Anthozoa</taxon>
        <taxon>Hexacorallia</taxon>
        <taxon>Actiniaria</taxon>
        <taxon>Edwardsiidae</taxon>
        <taxon>Nematostella</taxon>
    </lineage>
</organism>